<dbReference type="InterPro" id="IPR016047">
    <property type="entry name" value="M23ase_b-sheet_dom"/>
</dbReference>
<dbReference type="PANTHER" id="PTHR21666:SF270">
    <property type="entry name" value="MUREIN HYDROLASE ACTIVATOR ENVC"/>
    <property type="match status" value="1"/>
</dbReference>
<feature type="region of interest" description="Disordered" evidence="1">
    <location>
        <begin position="109"/>
        <end position="135"/>
    </location>
</feature>
<keyword evidence="2" id="KW-0732">Signal</keyword>
<protein>
    <submittedName>
        <fullName evidence="4">NlpD5</fullName>
    </submittedName>
</protein>
<accession>A0A124FXC5</accession>
<dbReference type="AlphaFoldDB" id="A0A124FXC5"/>
<comment type="caution">
    <text evidence="4">The sequence shown here is derived from an EMBL/GenBank/DDBJ whole genome shotgun (WGS) entry which is preliminary data.</text>
</comment>
<feature type="domain" description="M23ase beta-sheet core" evidence="3">
    <location>
        <begin position="380"/>
        <end position="479"/>
    </location>
</feature>
<dbReference type="Proteomes" id="UP000053904">
    <property type="component" value="Unassembled WGS sequence"/>
</dbReference>
<dbReference type="EMBL" id="LGGO01000020">
    <property type="protein sequence ID" value="KUK77590.1"/>
    <property type="molecule type" value="Genomic_DNA"/>
</dbReference>
<feature type="chain" id="PRO_5007171864" evidence="2">
    <location>
        <begin position="19"/>
        <end position="518"/>
    </location>
</feature>
<dbReference type="PANTHER" id="PTHR21666">
    <property type="entry name" value="PEPTIDASE-RELATED"/>
    <property type="match status" value="1"/>
</dbReference>
<evidence type="ECO:0000259" key="3">
    <source>
        <dbReference type="Pfam" id="PF01551"/>
    </source>
</evidence>
<proteinExistence type="predicted"/>
<evidence type="ECO:0000256" key="2">
    <source>
        <dbReference type="SAM" id="SignalP"/>
    </source>
</evidence>
<dbReference type="GO" id="GO:0004222">
    <property type="term" value="F:metalloendopeptidase activity"/>
    <property type="evidence" value="ECO:0007669"/>
    <property type="project" value="TreeGrafter"/>
</dbReference>
<evidence type="ECO:0000313" key="5">
    <source>
        <dbReference type="Proteomes" id="UP000053904"/>
    </source>
</evidence>
<sequence>MKLLKVLLLFLSPIYAHTDVEVYIGSPVNIQWQEYGDEYEYMVEIYQLRDSAESLIYTSDWILENSIDVEIEEESSYLWKIYIREIGKKCDDDYQCFNVESGYFDFYFPPEQEEPEDTDDEEQNIDQPPVVKQEGDTMEIKPKVNRQPIQKKEVLGTTVTTEKYIPKEEFQEPERVKEVKAVEETKEKSPKEGNYCEYIYNVNRERFRLIDCEIDKPKITSSTYSTYNGMYIVNSKGRYTDSVKIYIKNAVCRNFDILNPTTWFGCDEVVTSADEYDIKLNHEVYFFNKKVISPSSYIFRDKEYEIAGIYSSLPSNLIFKGYFSLKHRGNWLDQELAIKMPTTFKKIEDGSKSSNGIYSFPFSRIVNVNQWHGCTAYQCPHKGIDFAVAKEKIYASGSGTVVAKGYDNYYGECNSGGNYLLVKYDSGHHMSYMHLEKTYVKNGQRVKEGELLALSGNTGANNCQPLGYHLHFELREKSSQSTHIDPVPFIDINWSLVKTNKSNIYPKRLSGDNPHPSY</sequence>
<dbReference type="InterPro" id="IPR050570">
    <property type="entry name" value="Cell_wall_metabolism_enzyme"/>
</dbReference>
<dbReference type="CDD" id="cd12797">
    <property type="entry name" value="M23_peptidase"/>
    <property type="match status" value="1"/>
</dbReference>
<dbReference type="Pfam" id="PF01551">
    <property type="entry name" value="Peptidase_M23"/>
    <property type="match status" value="1"/>
</dbReference>
<feature type="signal peptide" evidence="2">
    <location>
        <begin position="1"/>
        <end position="18"/>
    </location>
</feature>
<reference evidence="5" key="1">
    <citation type="journal article" date="2015" name="MBio">
        <title>Genome-Resolved Metagenomic Analysis Reveals Roles for Candidate Phyla and Other Microbial Community Members in Biogeochemical Transformations in Oil Reservoirs.</title>
        <authorList>
            <person name="Hu P."/>
            <person name="Tom L."/>
            <person name="Singh A."/>
            <person name="Thomas B.C."/>
            <person name="Baker B.J."/>
            <person name="Piceno Y.M."/>
            <person name="Andersen G.L."/>
            <person name="Banfield J.F."/>
        </authorList>
    </citation>
    <scope>NUCLEOTIDE SEQUENCE [LARGE SCALE GENOMIC DNA]</scope>
</reference>
<dbReference type="SUPFAM" id="SSF51261">
    <property type="entry name" value="Duplicated hybrid motif"/>
    <property type="match status" value="1"/>
</dbReference>
<dbReference type="InterPro" id="IPR011055">
    <property type="entry name" value="Dup_hybrid_motif"/>
</dbReference>
<name>A0A124FXC5_9BACT</name>
<evidence type="ECO:0000256" key="1">
    <source>
        <dbReference type="SAM" id="MobiDB-lite"/>
    </source>
</evidence>
<evidence type="ECO:0000313" key="4">
    <source>
        <dbReference type="EMBL" id="KUK77590.1"/>
    </source>
</evidence>
<dbReference type="Gene3D" id="2.70.70.10">
    <property type="entry name" value="Glucose Permease (Domain IIA)"/>
    <property type="match status" value="1"/>
</dbReference>
<organism evidence="4 5">
    <name type="scientific">candidate division WS6 bacterium 34_10</name>
    <dbReference type="NCBI Taxonomy" id="1641389"/>
    <lineage>
        <taxon>Bacteria</taxon>
        <taxon>Candidatus Dojkabacteria</taxon>
    </lineage>
</organism>
<gene>
    <name evidence="4" type="ORF">XD93_0223</name>
</gene>
<feature type="compositionally biased region" description="Acidic residues" evidence="1">
    <location>
        <begin position="111"/>
        <end position="124"/>
    </location>
</feature>